<keyword evidence="2" id="KW-0175">Coiled coil</keyword>
<dbReference type="InterPro" id="IPR047153">
    <property type="entry name" value="TRIM45/56/19-like"/>
</dbReference>
<dbReference type="GO" id="GO:0008270">
    <property type="term" value="F:zinc ion binding"/>
    <property type="evidence" value="ECO:0007669"/>
    <property type="project" value="UniProtKB-KW"/>
</dbReference>
<dbReference type="SUPFAM" id="SSF101898">
    <property type="entry name" value="NHL repeat"/>
    <property type="match status" value="1"/>
</dbReference>
<evidence type="ECO:0000256" key="1">
    <source>
        <dbReference type="PROSITE-ProRule" id="PRU00024"/>
    </source>
</evidence>
<reference evidence="5" key="1">
    <citation type="submission" date="2025-08" db="UniProtKB">
        <authorList>
            <consortium name="RefSeq"/>
        </authorList>
    </citation>
    <scope>IDENTIFICATION</scope>
    <source>
        <tissue evidence="5">Whole sample</tissue>
    </source>
</reference>
<organism evidence="4 5">
    <name type="scientific">Crassostrea virginica</name>
    <name type="common">Eastern oyster</name>
    <dbReference type="NCBI Taxonomy" id="6565"/>
    <lineage>
        <taxon>Eukaryota</taxon>
        <taxon>Metazoa</taxon>
        <taxon>Spiralia</taxon>
        <taxon>Lophotrochozoa</taxon>
        <taxon>Mollusca</taxon>
        <taxon>Bivalvia</taxon>
        <taxon>Autobranchia</taxon>
        <taxon>Pteriomorphia</taxon>
        <taxon>Ostreida</taxon>
        <taxon>Ostreoidea</taxon>
        <taxon>Ostreidae</taxon>
        <taxon>Crassostrea</taxon>
    </lineage>
</organism>
<gene>
    <name evidence="5" type="primary">LOC111115331</name>
</gene>
<keyword evidence="1" id="KW-0479">Metal-binding</keyword>
<proteinExistence type="predicted"/>
<feature type="domain" description="B box-type" evidence="3">
    <location>
        <begin position="9"/>
        <end position="54"/>
    </location>
</feature>
<evidence type="ECO:0000313" key="4">
    <source>
        <dbReference type="Proteomes" id="UP000694844"/>
    </source>
</evidence>
<dbReference type="KEGG" id="cvn:111115331"/>
<accession>A0A8B8C233</accession>
<dbReference type="InterPro" id="IPR011042">
    <property type="entry name" value="6-blade_b-propeller_TolB-like"/>
</dbReference>
<dbReference type="RefSeq" id="XP_022309722.1">
    <property type="nucleotide sequence ID" value="XM_022454014.1"/>
</dbReference>
<sequence>MATSDSWVQDVITCDLCDKPTQQFCNSCQVSLCDTCVKKHREDFSSLSHDIVPFLDRKIKLACPECQHHPGQRCEANCEQCSEPVCLNCLKSGPHLGHEAEDLTKTHENIKQKIEEDKEEIKGKIIPKYQRKNAEIENSLAKTKSKFDDIKIESKKLRKHWHQEVDTIFDKIDSMSQSHRKKNLNVLQEYHTKIKKLISEINETVKQNEKLLKSNKFIEVNMYKSKLKKHVDFPENFDLDMPTLSSKLDQGKELSIQIGNFTAILKQLLQSSLPGDVSRLTKTIGELQDKARVVSTIPTDNKKIFGVACVGDAEAWIRGNNRNITCIDIHGTVKDTVVTTGLYRLGGIALTREGELIFSDNKSNTVKIVRHGRSETLITTPQGWLLCRLYCTRSGDILIHMRKVIEMNLIIKYENKIIRYQGQKIKQEIYNDGQGNPIFTDKFSSLFMSENNNGDICVSDTNAHNVVVVDKTGRVRFRYDGRPARRKEAFGPIGIVTDALSQINVADYNNNCLHILDQDGQFLRCVDDCGLEKPYGLSVDNERRLWVGCETGNIKVIQYLKIK</sequence>
<evidence type="ECO:0000313" key="5">
    <source>
        <dbReference type="RefSeq" id="XP_022309722.1"/>
    </source>
</evidence>
<feature type="coiled-coil region" evidence="2">
    <location>
        <begin position="100"/>
        <end position="146"/>
    </location>
</feature>
<dbReference type="AlphaFoldDB" id="A0A8B8C233"/>
<dbReference type="GeneID" id="111115331"/>
<keyword evidence="1" id="KW-0862">Zinc</keyword>
<dbReference type="SMART" id="SM00336">
    <property type="entry name" value="BBOX"/>
    <property type="match status" value="2"/>
</dbReference>
<dbReference type="Gene3D" id="4.10.830.40">
    <property type="match status" value="1"/>
</dbReference>
<protein>
    <submittedName>
        <fullName evidence="5">E3 ubiquitin-protein ligase TRIM71-like</fullName>
    </submittedName>
</protein>
<feature type="domain" description="B box-type" evidence="3">
    <location>
        <begin position="66"/>
        <end position="103"/>
    </location>
</feature>
<dbReference type="SUPFAM" id="SSF57845">
    <property type="entry name" value="B-box zinc-binding domain"/>
    <property type="match status" value="1"/>
</dbReference>
<keyword evidence="1" id="KW-0863">Zinc-finger</keyword>
<name>A0A8B8C233_CRAVI</name>
<dbReference type="CDD" id="cd19756">
    <property type="entry name" value="Bbox2"/>
    <property type="match status" value="1"/>
</dbReference>
<dbReference type="Pfam" id="PF00643">
    <property type="entry name" value="zf-B_box"/>
    <property type="match status" value="1"/>
</dbReference>
<dbReference type="InterPro" id="IPR000315">
    <property type="entry name" value="Znf_B-box"/>
</dbReference>
<evidence type="ECO:0000256" key="2">
    <source>
        <dbReference type="SAM" id="Coils"/>
    </source>
</evidence>
<dbReference type="Gene3D" id="2.120.10.30">
    <property type="entry name" value="TolB, C-terminal domain"/>
    <property type="match status" value="1"/>
</dbReference>
<dbReference type="PROSITE" id="PS50119">
    <property type="entry name" value="ZF_BBOX"/>
    <property type="match status" value="2"/>
</dbReference>
<dbReference type="SUPFAM" id="SSF103657">
    <property type="entry name" value="BAR/IMD domain-like"/>
    <property type="match status" value="1"/>
</dbReference>
<dbReference type="PANTHER" id="PTHR25462:SF296">
    <property type="entry name" value="MEIOTIC P26, ISOFORM F"/>
    <property type="match status" value="1"/>
</dbReference>
<dbReference type="InterPro" id="IPR027267">
    <property type="entry name" value="AH/BAR_dom_sf"/>
</dbReference>
<keyword evidence="4" id="KW-1185">Reference proteome</keyword>
<dbReference type="PANTHER" id="PTHR25462">
    <property type="entry name" value="BONUS, ISOFORM C-RELATED"/>
    <property type="match status" value="1"/>
</dbReference>
<dbReference type="Gene3D" id="3.30.160.60">
    <property type="entry name" value="Classic Zinc Finger"/>
    <property type="match status" value="1"/>
</dbReference>
<dbReference type="Proteomes" id="UP000694844">
    <property type="component" value="Chromosome 9"/>
</dbReference>
<evidence type="ECO:0000259" key="3">
    <source>
        <dbReference type="PROSITE" id="PS50119"/>
    </source>
</evidence>
<dbReference type="OrthoDB" id="6064205at2759"/>
<feature type="coiled-coil region" evidence="2">
    <location>
        <begin position="187"/>
        <end position="214"/>
    </location>
</feature>